<evidence type="ECO:0000256" key="4">
    <source>
        <dbReference type="ARBA" id="ARBA00022475"/>
    </source>
</evidence>
<accession>A0A1I2JEL3</accession>
<keyword evidence="4" id="KW-1003">Cell membrane</keyword>
<dbReference type="SUPFAM" id="SSF55781">
    <property type="entry name" value="GAF domain-like"/>
    <property type="match status" value="1"/>
</dbReference>
<dbReference type="eggNOG" id="COG3275">
    <property type="taxonomic scope" value="Bacteria"/>
</dbReference>
<keyword evidence="10" id="KW-0067">ATP-binding</keyword>
<keyword evidence="11 14" id="KW-1133">Transmembrane helix</keyword>
<evidence type="ECO:0000256" key="6">
    <source>
        <dbReference type="ARBA" id="ARBA00022679"/>
    </source>
</evidence>
<keyword evidence="21" id="KW-1185">Reference proteome</keyword>
<dbReference type="EC" id="2.7.13.3" evidence="3"/>
<evidence type="ECO:0000256" key="9">
    <source>
        <dbReference type="ARBA" id="ARBA00022777"/>
    </source>
</evidence>
<reference evidence="20 21" key="1">
    <citation type="submission" date="2016-10" db="EMBL/GenBank/DDBJ databases">
        <authorList>
            <person name="de Groot N.N."/>
        </authorList>
    </citation>
    <scope>NUCLEOTIDE SEQUENCE [LARGE SCALE GENOMIC DNA]</scope>
    <source>
        <strain evidence="20 21">NLAE-zl-G419</strain>
    </source>
</reference>
<evidence type="ECO:0000256" key="13">
    <source>
        <dbReference type="ARBA" id="ARBA00023136"/>
    </source>
</evidence>
<evidence type="ECO:0000256" key="3">
    <source>
        <dbReference type="ARBA" id="ARBA00012438"/>
    </source>
</evidence>
<keyword evidence="5" id="KW-0597">Phosphoprotein</keyword>
<dbReference type="OrthoDB" id="9809348at2"/>
<dbReference type="Pfam" id="PF02518">
    <property type="entry name" value="HATPase_c"/>
    <property type="match status" value="1"/>
</dbReference>
<dbReference type="Proteomes" id="UP000246114">
    <property type="component" value="Unassembled WGS sequence"/>
</dbReference>
<dbReference type="Gene3D" id="1.10.1760.20">
    <property type="match status" value="1"/>
</dbReference>
<dbReference type="PANTHER" id="PTHR34220">
    <property type="entry name" value="SENSOR HISTIDINE KINASE YPDA"/>
    <property type="match status" value="1"/>
</dbReference>
<comment type="catalytic activity">
    <reaction evidence="1">
        <text>ATP + protein L-histidine = ADP + protein N-phospho-L-histidine.</text>
        <dbReference type="EC" id="2.7.13.3"/>
    </reaction>
</comment>
<dbReference type="GO" id="GO:0005524">
    <property type="term" value="F:ATP binding"/>
    <property type="evidence" value="ECO:0007669"/>
    <property type="project" value="UniProtKB-KW"/>
</dbReference>
<dbReference type="GeneID" id="90544646"/>
<keyword evidence="8" id="KW-0547">Nucleotide-binding</keyword>
<dbReference type="EMBL" id="QAMZ01000036">
    <property type="protein sequence ID" value="PWL53521.1"/>
    <property type="molecule type" value="Genomic_DNA"/>
</dbReference>
<evidence type="ECO:0000259" key="18">
    <source>
        <dbReference type="Pfam" id="PF13185"/>
    </source>
</evidence>
<dbReference type="InterPro" id="IPR003594">
    <property type="entry name" value="HATPase_dom"/>
</dbReference>
<comment type="subcellular location">
    <subcellularLocation>
        <location evidence="2">Cell membrane</location>
        <topology evidence="2">Multi-pass membrane protein</topology>
    </subcellularLocation>
</comment>
<evidence type="ECO:0000313" key="22">
    <source>
        <dbReference type="Proteomes" id="UP000246114"/>
    </source>
</evidence>
<feature type="transmembrane region" description="Helical" evidence="14">
    <location>
        <begin position="73"/>
        <end position="96"/>
    </location>
</feature>
<dbReference type="Gene3D" id="3.30.450.40">
    <property type="match status" value="1"/>
</dbReference>
<dbReference type="EMBL" id="FOOE01000001">
    <property type="protein sequence ID" value="SFF51091.1"/>
    <property type="molecule type" value="Genomic_DNA"/>
</dbReference>
<dbReference type="InterPro" id="IPR029016">
    <property type="entry name" value="GAF-like_dom_sf"/>
</dbReference>
<feature type="domain" description="Signal transduction histidine kinase 5TM receptor LytS transmembrane region" evidence="17">
    <location>
        <begin position="28"/>
        <end position="188"/>
    </location>
</feature>
<evidence type="ECO:0000256" key="10">
    <source>
        <dbReference type="ARBA" id="ARBA00022840"/>
    </source>
</evidence>
<dbReference type="InterPro" id="IPR010559">
    <property type="entry name" value="Sig_transdc_His_kin_internal"/>
</dbReference>
<dbReference type="PANTHER" id="PTHR34220:SF7">
    <property type="entry name" value="SENSOR HISTIDINE KINASE YPDA"/>
    <property type="match status" value="1"/>
</dbReference>
<evidence type="ECO:0000256" key="12">
    <source>
        <dbReference type="ARBA" id="ARBA00023012"/>
    </source>
</evidence>
<dbReference type="AlphaFoldDB" id="A0A1I2JEL3"/>
<evidence type="ECO:0000256" key="2">
    <source>
        <dbReference type="ARBA" id="ARBA00004651"/>
    </source>
</evidence>
<dbReference type="Pfam" id="PF06580">
    <property type="entry name" value="His_kinase"/>
    <property type="match status" value="1"/>
</dbReference>
<reference evidence="19 22" key="2">
    <citation type="submission" date="2018-03" db="EMBL/GenBank/DDBJ databases">
        <title>The uncultured portion of the human microbiome is neutrally assembled.</title>
        <authorList>
            <person name="Jeraldo P."/>
            <person name="Boardman L."/>
            <person name="White B.A."/>
            <person name="Nelson H."/>
            <person name="Goldenfeld N."/>
            <person name="Chia N."/>
        </authorList>
    </citation>
    <scope>NUCLEOTIDE SEQUENCE [LARGE SCALE GENOMIC DNA]</scope>
    <source>
        <strain evidence="19">CIM:MAG 903</strain>
    </source>
</reference>
<feature type="transmembrane region" description="Helical" evidence="14">
    <location>
        <begin position="42"/>
        <end position="61"/>
    </location>
</feature>
<dbReference type="Pfam" id="PF07694">
    <property type="entry name" value="5TM-5TMR_LYT"/>
    <property type="match status" value="1"/>
</dbReference>
<dbReference type="Gene3D" id="3.30.565.10">
    <property type="entry name" value="Histidine kinase-like ATPase, C-terminal domain"/>
    <property type="match status" value="1"/>
</dbReference>
<feature type="domain" description="Signal transduction histidine kinase internal region" evidence="16">
    <location>
        <begin position="359"/>
        <end position="437"/>
    </location>
</feature>
<keyword evidence="12" id="KW-0902">Two-component regulatory system</keyword>
<feature type="transmembrane region" description="Helical" evidence="14">
    <location>
        <begin position="6"/>
        <end position="22"/>
    </location>
</feature>
<evidence type="ECO:0000259" key="16">
    <source>
        <dbReference type="Pfam" id="PF06580"/>
    </source>
</evidence>
<gene>
    <name evidence="19" type="ORF">DBY38_07255</name>
    <name evidence="20" type="ORF">SAMN04487885_101246</name>
</gene>
<sequence>MWELTRGLIGNLGYSILIAFTMSKSRTLQKIVDTDKKSNKDIITLGIIFGIYGIFGTIMGIDYKGSVVNIRNIPIIVSSITFGPIVGGIAGTIAGIHRLIYNMGQSTALACAISTIFSGIASGFLCKNKQSSNEYIYSVFSVVVTESISMILICLTNDDGVIIVNDIFIPMVIINSIGIIIIITIVNSILDEKEKLAGEQARITLDIANKTLPYFKEVNEESLSRVCEIIRSSLGSEFVVLTDDKEILAYSAKNKNIKIMHKIIVNDYTKRVIETGHAITLNNKRENAKTDLMENSIKSSIITPLIYYEKVIGTLKISFNNSSYITERNRSLAEGLSTLISTQLQLGKIKKLEEMAHKAEIRALQTQIHPHFLFNALHTITSFVRINPDMARELIVNLSDYLRFNLEVKDNLIELQKELEQVKAYVAIEKARFGDKIQINYDIPKECMNIKIPPLTIEPLVENAIKHGILKNRVGRNVWIRCIDESESCKIIIEDDGCGIDENIINQIYEETISDNKIGLYNVYSRVKLIYGKAPIIERLNNGTRISFNINKGDGYEGNNSR</sequence>
<keyword evidence="13 14" id="KW-0472">Membrane</keyword>
<evidence type="ECO:0000256" key="1">
    <source>
        <dbReference type="ARBA" id="ARBA00000085"/>
    </source>
</evidence>
<keyword evidence="6" id="KW-0808">Transferase</keyword>
<organism evidence="20 21">
    <name type="scientific">Clostridium cadaveris</name>
    <dbReference type="NCBI Taxonomy" id="1529"/>
    <lineage>
        <taxon>Bacteria</taxon>
        <taxon>Bacillati</taxon>
        <taxon>Bacillota</taxon>
        <taxon>Clostridia</taxon>
        <taxon>Eubacteriales</taxon>
        <taxon>Clostridiaceae</taxon>
        <taxon>Clostridium</taxon>
    </lineage>
</organism>
<evidence type="ECO:0000313" key="21">
    <source>
        <dbReference type="Proteomes" id="UP000182135"/>
    </source>
</evidence>
<keyword evidence="7 14" id="KW-0812">Transmembrane</keyword>
<dbReference type="InterPro" id="IPR003018">
    <property type="entry name" value="GAF"/>
</dbReference>
<evidence type="ECO:0000256" key="7">
    <source>
        <dbReference type="ARBA" id="ARBA00022692"/>
    </source>
</evidence>
<protein>
    <recommendedName>
        <fullName evidence="3">histidine kinase</fullName>
        <ecNumber evidence="3">2.7.13.3</ecNumber>
    </recommendedName>
</protein>
<evidence type="ECO:0000313" key="20">
    <source>
        <dbReference type="EMBL" id="SFF51091.1"/>
    </source>
</evidence>
<evidence type="ECO:0000313" key="19">
    <source>
        <dbReference type="EMBL" id="PWL53521.1"/>
    </source>
</evidence>
<dbReference type="GO" id="GO:0005886">
    <property type="term" value="C:plasma membrane"/>
    <property type="evidence" value="ECO:0007669"/>
    <property type="project" value="UniProtKB-SubCell"/>
</dbReference>
<dbReference type="Proteomes" id="UP000182135">
    <property type="component" value="Unassembled WGS sequence"/>
</dbReference>
<feature type="domain" description="Histidine kinase/HSP90-like ATPase" evidence="15">
    <location>
        <begin position="457"/>
        <end position="551"/>
    </location>
</feature>
<evidence type="ECO:0000256" key="11">
    <source>
        <dbReference type="ARBA" id="ARBA00022989"/>
    </source>
</evidence>
<dbReference type="GO" id="GO:0000155">
    <property type="term" value="F:phosphorelay sensor kinase activity"/>
    <property type="evidence" value="ECO:0007669"/>
    <property type="project" value="InterPro"/>
</dbReference>
<evidence type="ECO:0000256" key="14">
    <source>
        <dbReference type="SAM" id="Phobius"/>
    </source>
</evidence>
<evidence type="ECO:0000259" key="17">
    <source>
        <dbReference type="Pfam" id="PF07694"/>
    </source>
</evidence>
<dbReference type="Pfam" id="PF13185">
    <property type="entry name" value="GAF_2"/>
    <property type="match status" value="1"/>
</dbReference>
<evidence type="ECO:0000256" key="5">
    <source>
        <dbReference type="ARBA" id="ARBA00022553"/>
    </source>
</evidence>
<proteinExistence type="predicted"/>
<name>A0A1I2JEL3_9CLOT</name>
<dbReference type="GO" id="GO:0071555">
    <property type="term" value="P:cell wall organization"/>
    <property type="evidence" value="ECO:0007669"/>
    <property type="project" value="InterPro"/>
</dbReference>
<dbReference type="STRING" id="1529.SAMN04487885_101246"/>
<dbReference type="RefSeq" id="WP_027638123.1">
    <property type="nucleotide sequence ID" value="NZ_BAAACD010000019.1"/>
</dbReference>
<feature type="transmembrane region" description="Helical" evidence="14">
    <location>
        <begin position="137"/>
        <end position="155"/>
    </location>
</feature>
<feature type="transmembrane region" description="Helical" evidence="14">
    <location>
        <begin position="167"/>
        <end position="190"/>
    </location>
</feature>
<dbReference type="InterPro" id="IPR011620">
    <property type="entry name" value="Sig_transdc_His_kinase_LytS_TM"/>
</dbReference>
<dbReference type="InterPro" id="IPR036890">
    <property type="entry name" value="HATPase_C_sf"/>
</dbReference>
<evidence type="ECO:0000256" key="8">
    <source>
        <dbReference type="ARBA" id="ARBA00022741"/>
    </source>
</evidence>
<feature type="domain" description="GAF" evidence="18">
    <location>
        <begin position="222"/>
        <end position="342"/>
    </location>
</feature>
<dbReference type="InterPro" id="IPR050640">
    <property type="entry name" value="Bact_2-comp_sensor_kinase"/>
</dbReference>
<dbReference type="SUPFAM" id="SSF55874">
    <property type="entry name" value="ATPase domain of HSP90 chaperone/DNA topoisomerase II/histidine kinase"/>
    <property type="match status" value="1"/>
</dbReference>
<keyword evidence="9 20" id="KW-0418">Kinase</keyword>
<evidence type="ECO:0000259" key="15">
    <source>
        <dbReference type="Pfam" id="PF02518"/>
    </source>
</evidence>
<feature type="transmembrane region" description="Helical" evidence="14">
    <location>
        <begin position="108"/>
        <end position="125"/>
    </location>
</feature>